<dbReference type="EMBL" id="BPLR01014867">
    <property type="protein sequence ID" value="GIY71871.1"/>
    <property type="molecule type" value="Genomic_DNA"/>
</dbReference>
<evidence type="ECO:0000313" key="1">
    <source>
        <dbReference type="EMBL" id="GIY71871.1"/>
    </source>
</evidence>
<gene>
    <name evidence="1" type="ORF">CEXT_138531</name>
</gene>
<name>A0AAV4VN62_CAEEX</name>
<protein>
    <submittedName>
        <fullName evidence="1">Uncharacterized protein</fullName>
    </submittedName>
</protein>
<keyword evidence="2" id="KW-1185">Reference proteome</keyword>
<accession>A0AAV4VN62</accession>
<evidence type="ECO:0000313" key="2">
    <source>
        <dbReference type="Proteomes" id="UP001054945"/>
    </source>
</evidence>
<sequence>MAFLARVRHFHSNEAALERVMRIYNSEIIQLGYSSCIANEGSSSDACEGDALGLSSDFILCEGRRAWTSQGQVKTCSCLAYPSPVLVLCNNTTPVNYWCQKCLVVDFSESIQDICSCLAARRRVWYCVLM</sequence>
<organism evidence="1 2">
    <name type="scientific">Caerostris extrusa</name>
    <name type="common">Bark spider</name>
    <name type="synonym">Caerostris bankana</name>
    <dbReference type="NCBI Taxonomy" id="172846"/>
    <lineage>
        <taxon>Eukaryota</taxon>
        <taxon>Metazoa</taxon>
        <taxon>Ecdysozoa</taxon>
        <taxon>Arthropoda</taxon>
        <taxon>Chelicerata</taxon>
        <taxon>Arachnida</taxon>
        <taxon>Araneae</taxon>
        <taxon>Araneomorphae</taxon>
        <taxon>Entelegynae</taxon>
        <taxon>Araneoidea</taxon>
        <taxon>Araneidae</taxon>
        <taxon>Caerostris</taxon>
    </lineage>
</organism>
<proteinExistence type="predicted"/>
<comment type="caution">
    <text evidence="1">The sequence shown here is derived from an EMBL/GenBank/DDBJ whole genome shotgun (WGS) entry which is preliminary data.</text>
</comment>
<dbReference type="AlphaFoldDB" id="A0AAV4VN62"/>
<reference evidence="1 2" key="1">
    <citation type="submission" date="2021-06" db="EMBL/GenBank/DDBJ databases">
        <title>Caerostris extrusa draft genome.</title>
        <authorList>
            <person name="Kono N."/>
            <person name="Arakawa K."/>
        </authorList>
    </citation>
    <scope>NUCLEOTIDE SEQUENCE [LARGE SCALE GENOMIC DNA]</scope>
</reference>
<dbReference type="Proteomes" id="UP001054945">
    <property type="component" value="Unassembled WGS sequence"/>
</dbReference>